<dbReference type="PATRIC" id="fig|1423892.3.peg.213"/>
<feature type="compositionally biased region" description="Polar residues" evidence="1">
    <location>
        <begin position="310"/>
        <end position="323"/>
    </location>
</feature>
<feature type="transmembrane region" description="Helical" evidence="2">
    <location>
        <begin position="49"/>
        <end position="70"/>
    </location>
</feature>
<feature type="transmembrane region" description="Helical" evidence="2">
    <location>
        <begin position="151"/>
        <end position="173"/>
    </location>
</feature>
<keyword evidence="2" id="KW-1133">Transmembrane helix</keyword>
<keyword evidence="4" id="KW-1185">Reference proteome</keyword>
<protein>
    <submittedName>
        <fullName evidence="3">Uncharacterized protein</fullName>
    </submittedName>
</protein>
<gene>
    <name evidence="3" type="ORF">EMUR_01065</name>
</gene>
<evidence type="ECO:0000313" key="3">
    <source>
        <dbReference type="EMBL" id="AHC39042.1"/>
    </source>
</evidence>
<dbReference type="EMBL" id="CP006917">
    <property type="protein sequence ID" value="AHC39042.1"/>
    <property type="molecule type" value="Genomic_DNA"/>
</dbReference>
<accession>V9R5L7</accession>
<dbReference type="Proteomes" id="UP000018689">
    <property type="component" value="Chromosome"/>
</dbReference>
<feature type="transmembrane region" description="Helical" evidence="2">
    <location>
        <begin position="185"/>
        <end position="204"/>
    </location>
</feature>
<dbReference type="KEGG" id="emr:EMUR_01065"/>
<name>V9R5L7_9RICK</name>
<organism evidence="3 4">
    <name type="scientific">Ehrlichia muris AS145</name>
    <dbReference type="NCBI Taxonomy" id="1423892"/>
    <lineage>
        <taxon>Bacteria</taxon>
        <taxon>Pseudomonadati</taxon>
        <taxon>Pseudomonadota</taxon>
        <taxon>Alphaproteobacteria</taxon>
        <taxon>Rickettsiales</taxon>
        <taxon>Anaplasmataceae</taxon>
        <taxon>Ehrlichia</taxon>
    </lineage>
</organism>
<keyword evidence="2" id="KW-0812">Transmembrane</keyword>
<feature type="transmembrane region" description="Helical" evidence="2">
    <location>
        <begin position="225"/>
        <end position="248"/>
    </location>
</feature>
<reference evidence="3 4" key="1">
    <citation type="journal article" date="2014" name="Genome Announc.">
        <title>Complete Genome Sequence of Ehrlichia muris Strain AS145T, a Model Monocytotropic Ehrlichia Strain.</title>
        <authorList>
            <person name="Thirumalapura N.R."/>
            <person name="Qin X."/>
            <person name="Kuriakose J.A."/>
            <person name="Walker D.H."/>
        </authorList>
    </citation>
    <scope>NUCLEOTIDE SEQUENCE [LARGE SCALE GENOMIC DNA]</scope>
    <source>
        <strain evidence="4">AS154</strain>
    </source>
</reference>
<dbReference type="HOGENOM" id="CLU_067294_0_0_5"/>
<evidence type="ECO:0000256" key="1">
    <source>
        <dbReference type="SAM" id="MobiDB-lite"/>
    </source>
</evidence>
<evidence type="ECO:0000313" key="4">
    <source>
        <dbReference type="Proteomes" id="UP000018689"/>
    </source>
</evidence>
<keyword evidence="2" id="KW-0472">Membrane</keyword>
<feature type="region of interest" description="Disordered" evidence="1">
    <location>
        <begin position="294"/>
        <end position="323"/>
    </location>
</feature>
<sequence>MMVMKHGEIHLNEQCKYGLGKPRSSSELRTFLKNLLDKKPKKVIDYNKLFIMISFIGLVIEAASSVLNLVSTHVFVSERTKHMAAVIFYITCIIVTVAMIISSALAIKESVNNKKLIQDSSETSGKKNSNESIKRNRLIKRQADIQISENSLTIISQLMWIVVSVTSLTMLFTVGNNPTLDQLSLFLSVTAPFLGILSCVLRLVDANISRKTGNSEKQKRQARSFTILCAVILAFEVIHCNCHILEAISLGGRMHDLYNYQNTAVLCLELVTVLVFIVAFFIEKYIDSKAEKEHDSGVNSHHSGSLDDASITSTESQLSIQGC</sequence>
<evidence type="ECO:0000256" key="2">
    <source>
        <dbReference type="SAM" id="Phobius"/>
    </source>
</evidence>
<proteinExistence type="predicted"/>
<feature type="transmembrane region" description="Helical" evidence="2">
    <location>
        <begin position="260"/>
        <end position="282"/>
    </location>
</feature>
<dbReference type="AlphaFoldDB" id="V9R5L7"/>
<feature type="transmembrane region" description="Helical" evidence="2">
    <location>
        <begin position="82"/>
        <end position="107"/>
    </location>
</feature>